<evidence type="ECO:0000256" key="1">
    <source>
        <dbReference type="ARBA" id="ARBA00022679"/>
    </source>
</evidence>
<keyword evidence="1 4" id="KW-0808">Transferase</keyword>
<dbReference type="PANTHER" id="PTHR43877">
    <property type="entry name" value="AMINOALKYLPHOSPHONATE N-ACETYLTRANSFERASE-RELATED-RELATED"/>
    <property type="match status" value="1"/>
</dbReference>
<proteinExistence type="predicted"/>
<evidence type="ECO:0000256" key="2">
    <source>
        <dbReference type="ARBA" id="ARBA00023315"/>
    </source>
</evidence>
<evidence type="ECO:0000313" key="5">
    <source>
        <dbReference type="Proteomes" id="UP000199515"/>
    </source>
</evidence>
<feature type="domain" description="N-acetyltransferase" evidence="3">
    <location>
        <begin position="19"/>
        <end position="165"/>
    </location>
</feature>
<dbReference type="CDD" id="cd04301">
    <property type="entry name" value="NAT_SF"/>
    <property type="match status" value="1"/>
</dbReference>
<dbReference type="STRING" id="589385.SAMN05421504_102753"/>
<evidence type="ECO:0000259" key="3">
    <source>
        <dbReference type="PROSITE" id="PS51186"/>
    </source>
</evidence>
<dbReference type="InterPro" id="IPR000182">
    <property type="entry name" value="GNAT_dom"/>
</dbReference>
<protein>
    <submittedName>
        <fullName evidence="4">Acetyltransferase (GNAT) family protein</fullName>
    </submittedName>
</protein>
<reference evidence="4 5" key="1">
    <citation type="submission" date="2016-10" db="EMBL/GenBank/DDBJ databases">
        <authorList>
            <person name="de Groot N.N."/>
        </authorList>
    </citation>
    <scope>NUCLEOTIDE SEQUENCE [LARGE SCALE GENOMIC DNA]</scope>
    <source>
        <strain evidence="4 5">CPCC 202699</strain>
    </source>
</reference>
<dbReference type="PANTHER" id="PTHR43877:SF2">
    <property type="entry name" value="AMINOALKYLPHOSPHONATE N-ACETYLTRANSFERASE-RELATED"/>
    <property type="match status" value="1"/>
</dbReference>
<dbReference type="AlphaFoldDB" id="A0A1H3A0N2"/>
<evidence type="ECO:0000313" key="4">
    <source>
        <dbReference type="EMBL" id="SDX23320.1"/>
    </source>
</evidence>
<dbReference type="Gene3D" id="3.40.630.30">
    <property type="match status" value="1"/>
</dbReference>
<accession>A0A1H3A0N2</accession>
<organism evidence="4 5">
    <name type="scientific">Amycolatopsis xylanica</name>
    <dbReference type="NCBI Taxonomy" id="589385"/>
    <lineage>
        <taxon>Bacteria</taxon>
        <taxon>Bacillati</taxon>
        <taxon>Actinomycetota</taxon>
        <taxon>Actinomycetes</taxon>
        <taxon>Pseudonocardiales</taxon>
        <taxon>Pseudonocardiaceae</taxon>
        <taxon>Amycolatopsis</taxon>
    </lineage>
</organism>
<keyword evidence="2" id="KW-0012">Acyltransferase</keyword>
<keyword evidence="5" id="KW-1185">Reference proteome</keyword>
<dbReference type="InterPro" id="IPR016181">
    <property type="entry name" value="Acyl_CoA_acyltransferase"/>
</dbReference>
<dbReference type="Proteomes" id="UP000199515">
    <property type="component" value="Unassembled WGS sequence"/>
</dbReference>
<sequence>MADIVALRTFTPDHRQVSLEVRPYAVTDPEVRPLLDELAHEYHSRYGTNSELERYPPEEFAPPRGVLLLVREDEVSVAGGAFRHYDDETAEVKRMWTASAHRRRGLARLVLSELEAEAKRRGYRRIFLTTGPKQPEAASLYLTTGYRSVPADDPEGFGLLAFTKDL</sequence>
<dbReference type="GO" id="GO:0016747">
    <property type="term" value="F:acyltransferase activity, transferring groups other than amino-acyl groups"/>
    <property type="evidence" value="ECO:0007669"/>
    <property type="project" value="InterPro"/>
</dbReference>
<dbReference type="Pfam" id="PF00583">
    <property type="entry name" value="Acetyltransf_1"/>
    <property type="match status" value="1"/>
</dbReference>
<gene>
    <name evidence="4" type="ORF">SAMN05421504_102753</name>
</gene>
<dbReference type="EMBL" id="FNON01000002">
    <property type="protein sequence ID" value="SDX23320.1"/>
    <property type="molecule type" value="Genomic_DNA"/>
</dbReference>
<dbReference type="SUPFAM" id="SSF55729">
    <property type="entry name" value="Acyl-CoA N-acyltransferases (Nat)"/>
    <property type="match status" value="1"/>
</dbReference>
<dbReference type="PROSITE" id="PS51186">
    <property type="entry name" value="GNAT"/>
    <property type="match status" value="1"/>
</dbReference>
<name>A0A1H3A0N2_9PSEU</name>
<dbReference type="InterPro" id="IPR050832">
    <property type="entry name" value="Bact_Acetyltransf"/>
</dbReference>